<evidence type="ECO:0000256" key="2">
    <source>
        <dbReference type="SAM" id="SignalP"/>
    </source>
</evidence>
<feature type="chain" id="PRO_5038400250" evidence="2">
    <location>
        <begin position="22"/>
        <end position="312"/>
    </location>
</feature>
<evidence type="ECO:0000313" key="3">
    <source>
        <dbReference type="EMBL" id="CCH79109.1"/>
    </source>
</evidence>
<evidence type="ECO:0000256" key="1">
    <source>
        <dbReference type="ARBA" id="ARBA00009820"/>
    </source>
</evidence>
<dbReference type="InterPro" id="IPR011042">
    <property type="entry name" value="6-blade_b-propeller_TolB-like"/>
</dbReference>
<sequence>MKQRLRVSVVAILLLIGTAIAAAPAQAAFPGRNGGIVVEAGGQIFTLNAQWKHRVNLGTGHSPRYSPDGRFIAYHEGGDIWVMNSDGSNAHRVTSGPGKDLNPAWSPDGLRIVFSRATTSASTRSLAVLTVATGRVKALTSADDGCAFDPTWASTGRYVVYADQCASGGASSWEAIRKVDVKSGEITTVIPSMGAAVGGVTYYSENRPDISPDGKRVIWFGRDADLEAGGIFTTNLTGRGSTMVSGGNVDAELYSGDPAVSPDGKVVAFGYGYDESQISSACIAPSGCGNQYYYRMPDPDQWTTSLDWQPRG</sequence>
<dbReference type="EMBL" id="CAJB01000336">
    <property type="protein sequence ID" value="CCH79109.1"/>
    <property type="molecule type" value="Genomic_DNA"/>
</dbReference>
<dbReference type="Proteomes" id="UP000035721">
    <property type="component" value="Unassembled WGS sequence"/>
</dbReference>
<keyword evidence="4" id="KW-1185">Reference proteome</keyword>
<dbReference type="OrthoDB" id="262125at2"/>
<protein>
    <submittedName>
        <fullName evidence="3">Uncharacterized protein</fullName>
    </submittedName>
</protein>
<dbReference type="Pfam" id="PF07676">
    <property type="entry name" value="PD40"/>
    <property type="match status" value="3"/>
</dbReference>
<keyword evidence="2" id="KW-0732">Signal</keyword>
<comment type="caution">
    <text evidence="3">The sequence shown here is derived from an EMBL/GenBank/DDBJ whole genome shotgun (WGS) entry which is preliminary data.</text>
</comment>
<dbReference type="InterPro" id="IPR011659">
    <property type="entry name" value="WD40"/>
</dbReference>
<dbReference type="AlphaFoldDB" id="A0A077M4T3"/>
<accession>A0A077M4T3</accession>
<dbReference type="RefSeq" id="WP_083454860.1">
    <property type="nucleotide sequence ID" value="NZ_HF570958.1"/>
</dbReference>
<dbReference type="STRING" id="1194083.BN12_4000001"/>
<name>A0A077M4T3_9MICO</name>
<gene>
    <name evidence="3" type="ORF">BN12_4000001</name>
</gene>
<dbReference type="PANTHER" id="PTHR36842:SF1">
    <property type="entry name" value="PROTEIN TOLB"/>
    <property type="match status" value="1"/>
</dbReference>
<dbReference type="SUPFAM" id="SSF69304">
    <property type="entry name" value="Tricorn protease N-terminal domain"/>
    <property type="match status" value="1"/>
</dbReference>
<organism evidence="3 4">
    <name type="scientific">Nostocoides japonicum T1-X7</name>
    <dbReference type="NCBI Taxonomy" id="1194083"/>
    <lineage>
        <taxon>Bacteria</taxon>
        <taxon>Bacillati</taxon>
        <taxon>Actinomycetota</taxon>
        <taxon>Actinomycetes</taxon>
        <taxon>Micrococcales</taxon>
        <taxon>Intrasporangiaceae</taxon>
        <taxon>Nostocoides</taxon>
    </lineage>
</organism>
<dbReference type="PANTHER" id="PTHR36842">
    <property type="entry name" value="PROTEIN TOLB HOMOLOG"/>
    <property type="match status" value="1"/>
</dbReference>
<evidence type="ECO:0000313" key="4">
    <source>
        <dbReference type="Proteomes" id="UP000035721"/>
    </source>
</evidence>
<proteinExistence type="inferred from homology"/>
<reference evidence="3 4" key="1">
    <citation type="journal article" date="2013" name="ISME J.">
        <title>A metabolic model for members of the genus Tetrasphaera involved in enhanced biological phosphorus removal.</title>
        <authorList>
            <person name="Kristiansen R."/>
            <person name="Nguyen H.T.T."/>
            <person name="Saunders A.M."/>
            <person name="Nielsen J.L."/>
            <person name="Wimmer R."/>
            <person name="Le V.Q."/>
            <person name="McIlroy S.J."/>
            <person name="Petrovski S."/>
            <person name="Seviour R.J."/>
            <person name="Calteau A."/>
            <person name="Nielsen K.L."/>
            <person name="Nielsen P.H."/>
        </authorList>
    </citation>
    <scope>NUCLEOTIDE SEQUENCE [LARGE SCALE GENOMIC DNA]</scope>
    <source>
        <strain evidence="3 4">T1-X7</strain>
    </source>
</reference>
<dbReference type="Gene3D" id="2.120.10.30">
    <property type="entry name" value="TolB, C-terminal domain"/>
    <property type="match status" value="2"/>
</dbReference>
<feature type="signal peptide" evidence="2">
    <location>
        <begin position="1"/>
        <end position="21"/>
    </location>
</feature>
<comment type="similarity">
    <text evidence="1">Belongs to the TolB family.</text>
</comment>